<evidence type="ECO:0000256" key="1">
    <source>
        <dbReference type="SAM" id="MobiDB-lite"/>
    </source>
</evidence>
<evidence type="ECO:0000313" key="2">
    <source>
        <dbReference type="EMBL" id="MEV4921690.1"/>
    </source>
</evidence>
<keyword evidence="3" id="KW-1185">Reference proteome</keyword>
<reference evidence="2 3" key="1">
    <citation type="submission" date="2024-06" db="EMBL/GenBank/DDBJ databases">
        <title>The Natural Products Discovery Center: Release of the First 8490 Sequenced Strains for Exploring Actinobacteria Biosynthetic Diversity.</title>
        <authorList>
            <person name="Kalkreuter E."/>
            <person name="Kautsar S.A."/>
            <person name="Yang D."/>
            <person name="Bader C.D."/>
            <person name="Teijaro C.N."/>
            <person name="Fluegel L."/>
            <person name="Davis C.M."/>
            <person name="Simpson J.R."/>
            <person name="Lauterbach L."/>
            <person name="Steele A.D."/>
            <person name="Gui C."/>
            <person name="Meng S."/>
            <person name="Li G."/>
            <person name="Viehrig K."/>
            <person name="Ye F."/>
            <person name="Su P."/>
            <person name="Kiefer A.F."/>
            <person name="Nichols A."/>
            <person name="Cepeda A.J."/>
            <person name="Yan W."/>
            <person name="Fan B."/>
            <person name="Jiang Y."/>
            <person name="Adhikari A."/>
            <person name="Zheng C.-J."/>
            <person name="Schuster L."/>
            <person name="Cowan T.M."/>
            <person name="Smanski M.J."/>
            <person name="Chevrette M.G."/>
            <person name="De Carvalho L.P.S."/>
            <person name="Shen B."/>
        </authorList>
    </citation>
    <scope>NUCLEOTIDE SEQUENCE [LARGE SCALE GENOMIC DNA]</scope>
    <source>
        <strain evidence="2 3">NPDC053791</strain>
    </source>
</reference>
<accession>A0ABV3IND7</accession>
<sequence length="173" mass="17928">MTPKTSTSARSLDDFITASAALTGFDAFDLHGTGMAGLYHETALEQVGRPAVARLLDALAAAGGDPDGITDETARDVARAIAHMWYLGVWPQLAASVHTALGRERANTPFTVSPEAYTEGLVWRTFDGHPAGAKPPGFGTWSDPPPGAPAVPRAGERAAEPATRLPGPRGAGS</sequence>
<evidence type="ECO:0000313" key="3">
    <source>
        <dbReference type="Proteomes" id="UP001552479"/>
    </source>
</evidence>
<dbReference type="Proteomes" id="UP001552479">
    <property type="component" value="Unassembled WGS sequence"/>
</dbReference>
<name>A0ABV3IND7_9ACTN</name>
<protein>
    <submittedName>
        <fullName evidence="2">Uncharacterized protein</fullName>
    </submittedName>
</protein>
<comment type="caution">
    <text evidence="2">The sequence shown here is derived from an EMBL/GenBank/DDBJ whole genome shotgun (WGS) entry which is preliminary data.</text>
</comment>
<organism evidence="2 3">
    <name type="scientific">Streptomyces roseoverticillatus</name>
    <dbReference type="NCBI Taxonomy" id="66429"/>
    <lineage>
        <taxon>Bacteria</taxon>
        <taxon>Bacillati</taxon>
        <taxon>Actinomycetota</taxon>
        <taxon>Actinomycetes</taxon>
        <taxon>Kitasatosporales</taxon>
        <taxon>Streptomycetaceae</taxon>
        <taxon>Streptomyces</taxon>
    </lineage>
</organism>
<feature type="region of interest" description="Disordered" evidence="1">
    <location>
        <begin position="132"/>
        <end position="173"/>
    </location>
</feature>
<dbReference type="RefSeq" id="WP_366086528.1">
    <property type="nucleotide sequence ID" value="NZ_JBFASG010000001.1"/>
</dbReference>
<proteinExistence type="predicted"/>
<gene>
    <name evidence="2" type="ORF">AB0L03_02355</name>
</gene>
<dbReference type="EMBL" id="JBFASG010000001">
    <property type="protein sequence ID" value="MEV4921690.1"/>
    <property type="molecule type" value="Genomic_DNA"/>
</dbReference>